<dbReference type="EMBL" id="CP073100">
    <property type="protein sequence ID" value="QUE52143.1"/>
    <property type="molecule type" value="Genomic_DNA"/>
</dbReference>
<name>A0A975J170_9BACT</name>
<dbReference type="Pfam" id="PF12951">
    <property type="entry name" value="PATR"/>
    <property type="match status" value="5"/>
</dbReference>
<sequence>MSPRIPDRPIITRASLLATAATLFLGNLPARAATKTWDGGGTNDAWLTGPNWNADTAPAANDILIFGGNIRIAPVNDFAVGTVFTGLSFAAGAGAFNVTGNGIVLNRSTVTNNATNAVTLGLPVTLGPGNTTLSTPATGGMMTLSGAFARSTGSTVVVNRVGGNINFTGSGLVNDTTGILGGWAVIGNDWACLDGAGNTVPYNGYTNISNGAITSNASLNYRYTADTANITAAAGTAVNTISATIGTNRNLTLAGVMRLGPRGGIYRTGVSTANSILTVTGGTLTANGGGEITLLDATTTAGNFTATNNNLRVDSVIADDAGNPVSVNIMGYADIRGTNTYTGGTFINLGRVQAAGNSVFGTGTVSVYQGGQAFLNSGAAFANNFVITGTGTTETSGGQTMGAIRMGGGSSLSGIITLAENARISGASGSNNTITGKLTGPGRLELTASTGNNGGITLNNAANDWSGGLLLTVGGATRQVYLKLGADEQIPDGPGKGSVTIAGASDIARLDLSGRNETINGLSSAVNTFNQLKNTLATPCTLTVGGGNANGDFGGTLDDAGAGAISLVKIGSGTQILRGTTNHQGTTTVNGGRLEFVGDFNGPGTITVNSGGVLATNAQLNPEVTISTGGLLVSNAAAGTGITVKGNLNLGEGSAIQINTASFPTNPVRVQQYLNPTGGVGSVSINLTGVTPAVGQYPLISYSGIGGIAGVGLSAFKLGTVPPRFHADLYDDTLNQVIVMDVTYSGDFPVWSGATSSEWSTAVLASPKNWVLNSNAATITDYFDGEIDLFDDTAVSTTLNISAGPVSPLEARFNNGVLDYLVTGSNGIAGTGMLTKNGGALVTLATDNSYTGQTKIDAGTLRVGNGGTTGTVGTGAVVNNALLDFRRSDTLTVANVISGTGLLTQSGSGTLVLSGTNTYTGGTNIDVGTLRATNSNSVGALPGGVVTIANGGAFDLSGNPTANNLNFGQKSFVISGAGPAGHGALVNSGTVNQQNAFQRVTLAADASIGGTARFDVRATQAAGVNQASVDLAGHTLTKVDDNTVCLVATDVSDGNIVVNGGIFSMETTTSIPDYGTGKTVTFNTGASAQFYSNTAAVSTITRPFVFNGSGCKIANASAVASLIGSPIELRGDVALTTLPGNLVPGNLTLGGNITESGGTYGLTKSGTCTIILSGASSYTGPTTVSTGTLLVNGSLGSTAVTTAAGTTFGGTGLVTGPLTVGGTLAPGNAAIGALTAGAVTLQPGATLAIQINSGTVASDALFAGNINLGGATLAVTDAGAATLGDGTKIVIAQYTGTVTGSFANLADGGSLVIGANTFRLNTHDLVAGQNSITLTVSALVFSPAYDAWASLMGLTSLNNAPDLDPDHDGQSNLLEFALAGNPLSSSANAGIASRVVEIDPGSGVERVLTLTIPVRGAAGFSGPGDLVSATVDRVIYTVQGTNDFSDFTSMAVAEVIPAVTSNLPNLPAGWSYRTFRTPGSVTSSPKVFLRATVTAAP</sequence>
<evidence type="ECO:0000256" key="2">
    <source>
        <dbReference type="SAM" id="SignalP"/>
    </source>
</evidence>
<evidence type="ECO:0000256" key="1">
    <source>
        <dbReference type="ARBA" id="ARBA00022729"/>
    </source>
</evidence>
<dbReference type="NCBIfam" id="TIGR02601">
    <property type="entry name" value="autotrns_rpt"/>
    <property type="match status" value="4"/>
</dbReference>
<dbReference type="InterPro" id="IPR013425">
    <property type="entry name" value="Autotrns_rpt"/>
</dbReference>
<evidence type="ECO:0000313" key="4">
    <source>
        <dbReference type="Proteomes" id="UP000676169"/>
    </source>
</evidence>
<protein>
    <submittedName>
        <fullName evidence="3">Autotransporter-associated beta strand repeat-containing protein</fullName>
    </submittedName>
</protein>
<evidence type="ECO:0000313" key="3">
    <source>
        <dbReference type="EMBL" id="QUE52143.1"/>
    </source>
</evidence>
<dbReference type="RefSeq" id="WP_211632758.1">
    <property type="nucleotide sequence ID" value="NZ_CP073100.1"/>
</dbReference>
<keyword evidence="4" id="KW-1185">Reference proteome</keyword>
<gene>
    <name evidence="3" type="ORF">KBB96_04440</name>
</gene>
<organism evidence="3 4">
    <name type="scientific">Luteolibacter ambystomatis</name>
    <dbReference type="NCBI Taxonomy" id="2824561"/>
    <lineage>
        <taxon>Bacteria</taxon>
        <taxon>Pseudomonadati</taxon>
        <taxon>Verrucomicrobiota</taxon>
        <taxon>Verrucomicrobiia</taxon>
        <taxon>Verrucomicrobiales</taxon>
        <taxon>Verrucomicrobiaceae</taxon>
        <taxon>Luteolibacter</taxon>
    </lineage>
</organism>
<reference evidence="3" key="1">
    <citation type="submission" date="2021-04" db="EMBL/GenBank/DDBJ databases">
        <title>Luteolibacter sp. 32A isolated from the skin of an Anderson's salamander (Ambystoma andersonii).</title>
        <authorList>
            <person name="Spergser J."/>
            <person name="Busse H.-J."/>
        </authorList>
    </citation>
    <scope>NUCLEOTIDE SEQUENCE</scope>
    <source>
        <strain evidence="3">32A</strain>
    </source>
</reference>
<feature type="chain" id="PRO_5037777428" evidence="2">
    <location>
        <begin position="33"/>
        <end position="1497"/>
    </location>
</feature>
<proteinExistence type="predicted"/>
<dbReference type="Proteomes" id="UP000676169">
    <property type="component" value="Chromosome"/>
</dbReference>
<keyword evidence="1 2" id="KW-0732">Signal</keyword>
<dbReference type="SUPFAM" id="SSF51126">
    <property type="entry name" value="Pectin lyase-like"/>
    <property type="match status" value="2"/>
</dbReference>
<dbReference type="InterPro" id="IPR011050">
    <property type="entry name" value="Pectin_lyase_fold/virulence"/>
</dbReference>
<dbReference type="Gene3D" id="2.160.20.20">
    <property type="match status" value="1"/>
</dbReference>
<dbReference type="InterPro" id="IPR012332">
    <property type="entry name" value="Autotransporter_pectin_lyase_C"/>
</dbReference>
<accession>A0A975J170</accession>
<dbReference type="KEGG" id="lamb:KBB96_04440"/>
<feature type="signal peptide" evidence="2">
    <location>
        <begin position="1"/>
        <end position="32"/>
    </location>
</feature>